<dbReference type="Pfam" id="PF13948">
    <property type="entry name" value="DUF4215"/>
    <property type="match status" value="1"/>
</dbReference>
<dbReference type="Proteomes" id="UP000626109">
    <property type="component" value="Unassembled WGS sequence"/>
</dbReference>
<evidence type="ECO:0000256" key="3">
    <source>
        <dbReference type="ARBA" id="ARBA00023157"/>
    </source>
</evidence>
<dbReference type="EMBL" id="CAJNNW010025869">
    <property type="protein sequence ID" value="CAE8680533.1"/>
    <property type="molecule type" value="Genomic_DNA"/>
</dbReference>
<keyword evidence="1" id="KW-0732">Signal</keyword>
<name>A0A813JKQ1_POLGL</name>
<accession>A0A813JKQ1</accession>
<keyword evidence="3" id="KW-1015">Disulfide bond</keyword>
<feature type="region of interest" description="Disordered" evidence="4">
    <location>
        <begin position="1664"/>
        <end position="1708"/>
    </location>
</feature>
<dbReference type="NCBIfam" id="TIGR02232">
    <property type="entry name" value="myxo_disulf_rpt"/>
    <property type="match status" value="1"/>
</dbReference>
<evidence type="ECO:0000256" key="4">
    <source>
        <dbReference type="SAM" id="MobiDB-lite"/>
    </source>
</evidence>
<evidence type="ECO:0000256" key="1">
    <source>
        <dbReference type="ARBA" id="ARBA00022729"/>
    </source>
</evidence>
<evidence type="ECO:0000256" key="2">
    <source>
        <dbReference type="ARBA" id="ARBA00022737"/>
    </source>
</evidence>
<proteinExistence type="predicted"/>
<organism evidence="5 6">
    <name type="scientific">Polarella glacialis</name>
    <name type="common">Dinoflagellate</name>
    <dbReference type="NCBI Taxonomy" id="89957"/>
    <lineage>
        <taxon>Eukaryota</taxon>
        <taxon>Sar</taxon>
        <taxon>Alveolata</taxon>
        <taxon>Dinophyceae</taxon>
        <taxon>Suessiales</taxon>
        <taxon>Suessiaceae</taxon>
        <taxon>Polarella</taxon>
    </lineage>
</organism>
<keyword evidence="2" id="KW-0677">Repeat</keyword>
<feature type="non-terminal residue" evidence="5">
    <location>
        <position position="1766"/>
    </location>
</feature>
<feature type="compositionally biased region" description="Low complexity" evidence="4">
    <location>
        <begin position="1721"/>
        <end position="1737"/>
    </location>
</feature>
<protein>
    <submittedName>
        <fullName evidence="5">Uncharacterized protein</fullName>
    </submittedName>
</protein>
<feature type="region of interest" description="Disordered" evidence="4">
    <location>
        <begin position="1721"/>
        <end position="1766"/>
    </location>
</feature>
<feature type="non-terminal residue" evidence="5">
    <location>
        <position position="1"/>
    </location>
</feature>
<feature type="compositionally biased region" description="Basic and acidic residues" evidence="4">
    <location>
        <begin position="1752"/>
        <end position="1766"/>
    </location>
</feature>
<feature type="compositionally biased region" description="Acidic residues" evidence="4">
    <location>
        <begin position="1687"/>
        <end position="1696"/>
    </location>
</feature>
<gene>
    <name evidence="5" type="ORF">PGLA2088_LOCUS21953</name>
</gene>
<sequence length="1766" mass="186378">AVARFLPLGTQSLEGAVQAVLGTGNTGYRLQGGGSNIEMNAPEGIASFRSTVFISDTKNHRLIMAPVLEYNIVGCYQEMPQGDSRSVLIPSLEGDAQAGLDPVNGFPLSCGDTMLNIEDAVSRCARAVFKKGWDMFAIRCGGVCAAAADSYRWYRFLGFSTKCSNGRGGAQDNDVYTLVKTHSKDLIGKFYVVAGKAYTTEAQSGSNPVPGHFGDRGSSWTSAVSDPAQLAADQVTGNIYFADRGNKRIRVIFGHLGPRPQNQAFRCINGLNCTLDIRGNALSEKDHVAFSRAVAGTAVVCGRDRTEAQFPQEYTRTDFNRLFTTKSYKLGVLELTSVGSFAVCYCIANAGRDCDIQTDFEYMAGAIDVVGPNFGQTITAVAGVPFDVSLFGSGFSQSDRIRIIEGNRSCGSAGNISTNVTLEYLRHPLGNSSNLTEGFGPRNEGSGNYEVWSNMMVSEASELAVCWCQLGKECNFDSDFTVLASKITVLGPTIVSQAAEASRAFDVLVTGIGGFKASDRLRLQDASLPCSQLPGTADAALDAALPLDAAPCSLTPTSVRWCNVVVNTDRELVACWCGALGGFQATNGSYTVRVELKSRAVPGASTTGPIDVQICESPGRCLPPVSLRELPGDGRVGVKESVVVSDGVPLQPRGVFLRSATPAEHVDVAVDGSWRRFPLNRWLLMQDAGAGSSWERLSPMPLTPVPPAETAYTEGDDCGGCGLGMVCRERPWTEVELARKAITNPQDTSVVTWNCAPACGDGFVTAEEQCDDGGLRSFDGCHSSCKVESGFECTGADGSAASVCRPLSCSRSPKASLGVDPCFGLPRGSLARETQLMVACRRSDDMSQCDAGSDMAKPRFAVSCVEEWLDSSSNWRCERAQTRPQAVIASLHDGSGQLVVVFDAELAASGRLALECSAVFDAATVALLGDRAECTLGSSRHLAVRLGFGASLGEDEASRSLMVLDSFRQHAGLPYPLEVVQPWQFPAQRISLGPALSGGEGRVSPTVLLRGPSVASACGDVKLDASLSSGSGGRPWRSAAWLCQGSPAACDQVSAYLPNSCPPSGLAAAGLGVGATACGLLMTVPEAVAAALSNSGATLTVSLRLTNVYGLWHEASHTLRFTAARIPLVVALSSTTVAVEPEAAVRLQLAVGPATPADASTAGSLCSSLGPVAVEWRTGADNLPEDLSQVWSSLTRPPISMVASHTAAGAVLEGRIGSLEVPGTNWTAVARVAHTSGGKVVFVPFRLVVPPLQLGFRLEAPAEISEMCAFSVAAVVSPSYIASSVTWRCVYTDLVPGASSEASACAAAAAGVRSNVLGLPSLPAGVYQIEGTVDTTSFGRATAGMMEIGDKLFGSFGKCESRPSLHGQRQLPGGFLELWRWMSVCDVYPQEATMEEVMLPPAEAASPTLSYCVKEQHREVAQAMAVEPFTVGPQLEERVFRAGLQALRRAIGDADLLTFPKRPNGTPMLLRQGFFERLLSAQLELSSSPASDVSAAQTDVRHLGLAQLLFIRCSHLEAQFAPTMTTQTSFLASVDSALDEQLARRLASSPGSVQIPTGAVADVSRAVILIYGVQSEIKEVACEKWLFRSGGLEGLLDLPSCALCKLAEVIPAYAYSSLSRASAAVPKARRQLHWEVQVCERPAEFKEKPPPRGAASERRALGGAERAVGGGHLRPQVARAPGKSEEAAEDSEDEDEVKPGDQPRMAAAGLVTAEEAAAAVAAAPPSLSIPSAASPEAQANQLRQALDISSGEVRRLEEELRASRDE</sequence>
<dbReference type="InterPro" id="IPR011936">
    <property type="entry name" value="Myxo_disulph_rpt"/>
</dbReference>
<comment type="caution">
    <text evidence="5">The sequence shown here is derived from an EMBL/GenBank/DDBJ whole genome shotgun (WGS) entry which is preliminary data.</text>
</comment>
<evidence type="ECO:0000313" key="6">
    <source>
        <dbReference type="Proteomes" id="UP000626109"/>
    </source>
</evidence>
<evidence type="ECO:0000313" key="5">
    <source>
        <dbReference type="EMBL" id="CAE8680533.1"/>
    </source>
</evidence>
<reference evidence="5" key="1">
    <citation type="submission" date="2021-02" db="EMBL/GenBank/DDBJ databases">
        <authorList>
            <person name="Dougan E. K."/>
            <person name="Rhodes N."/>
            <person name="Thang M."/>
            <person name="Chan C."/>
        </authorList>
    </citation>
    <scope>NUCLEOTIDE SEQUENCE</scope>
</reference>